<evidence type="ECO:0000256" key="1">
    <source>
        <dbReference type="ARBA" id="ARBA00004389"/>
    </source>
</evidence>
<reference evidence="8" key="1">
    <citation type="submission" date="2022-11" db="EMBL/GenBank/DDBJ databases">
        <title>Genome Sequence of Cubamyces cubensis.</title>
        <authorList>
            <person name="Buettner E."/>
        </authorList>
    </citation>
    <scope>NUCLEOTIDE SEQUENCE</scope>
    <source>
        <strain evidence="8">MPL-01</strain>
    </source>
</reference>
<dbReference type="Gene3D" id="3.40.30.10">
    <property type="entry name" value="Glutaredoxin"/>
    <property type="match status" value="3"/>
</dbReference>
<dbReference type="EMBL" id="JAPEVG010000173">
    <property type="protein sequence ID" value="KAJ8474925.1"/>
    <property type="molecule type" value="Genomic_DNA"/>
</dbReference>
<dbReference type="AlphaFoldDB" id="A0AAD7TR50"/>
<evidence type="ECO:0000256" key="2">
    <source>
        <dbReference type="ARBA" id="ARBA00022692"/>
    </source>
</evidence>
<comment type="caution">
    <text evidence="8">The sequence shown here is derived from an EMBL/GenBank/DDBJ whole genome shotgun (WGS) entry which is preliminary data.</text>
</comment>
<evidence type="ECO:0000256" key="5">
    <source>
        <dbReference type="ARBA" id="ARBA00045246"/>
    </source>
</evidence>
<organism evidence="8 9">
    <name type="scientific">Trametes cubensis</name>
    <dbReference type="NCBI Taxonomy" id="1111947"/>
    <lineage>
        <taxon>Eukaryota</taxon>
        <taxon>Fungi</taxon>
        <taxon>Dikarya</taxon>
        <taxon>Basidiomycota</taxon>
        <taxon>Agaricomycotina</taxon>
        <taxon>Agaricomycetes</taxon>
        <taxon>Polyporales</taxon>
        <taxon>Polyporaceae</taxon>
        <taxon>Trametes</taxon>
    </lineage>
</organism>
<dbReference type="InterPro" id="IPR013766">
    <property type="entry name" value="Thioredoxin_domain"/>
</dbReference>
<dbReference type="PANTHER" id="PTHR46426:SF1">
    <property type="entry name" value="PROTEIN DISULFIDE-ISOMERASE TMX3"/>
    <property type="match status" value="1"/>
</dbReference>
<sequence length="594" mass="65936">MRLFSLARLSFSLLASSVILASAALPVESSETELLVLTPDNFDSTIAEGVWFIEHFSPYCGHCRNFAPTWKQLVEETEKKPDPGIHLAQVNCAVHGGTSASFLHLCHKHGVTGYPQMNLYRNGQFVETFKDSRSHEILTAYLNAHAEPRNPPAPTSTTPDLQPTAVEQDELVAQAKPTKDVNPRGIVVSLDEKTFKENVDEGGIFVKFFAPWCGHCKKLAPTWTLLAAEMQHKLKIAEVNCEEHNAICRQEGVTGYPMLFYYGGKGTKTEYTGGRKLEQLRAFAEKVSGPGVQELKFGELETRTAEYSVLYLLLHSPSDKAIFNQVVDASHVLFGSPPLLTSTSSAFYEHYNIKPGTPAIVALKDGDPDVPAAVYTFSRPLSTAQERQGLVDWLVHNRLPTALELDSDNFQDVMNAPHKPLVVIVGTPKNEMEQVAREVRTLARQWRDARETVPVVFTWMDADKWGSWLKSMYGVKANALPKAIVANHSSLIYYETDQFGDSIKLTSASLFSTINGAAKGTIPYKHSENIVERLARYLNNKLVALESYVSENPWHTALYALVALGLLGLGLRRLLADSEPSRDGGYMRKEGRLD</sequence>
<keyword evidence="6" id="KW-0732">Signal</keyword>
<evidence type="ECO:0000313" key="9">
    <source>
        <dbReference type="Proteomes" id="UP001215151"/>
    </source>
</evidence>
<feature type="chain" id="PRO_5042196029" description="Thioredoxin domain-containing protein" evidence="6">
    <location>
        <begin position="30"/>
        <end position="594"/>
    </location>
</feature>
<keyword evidence="9" id="KW-1185">Reference proteome</keyword>
<dbReference type="Proteomes" id="UP001215151">
    <property type="component" value="Unassembled WGS sequence"/>
</dbReference>
<dbReference type="Pfam" id="PF13848">
    <property type="entry name" value="Thioredoxin_6"/>
    <property type="match status" value="1"/>
</dbReference>
<evidence type="ECO:0000313" key="8">
    <source>
        <dbReference type="EMBL" id="KAJ8474925.1"/>
    </source>
</evidence>
<feature type="domain" description="Thioredoxin" evidence="7">
    <location>
        <begin position="16"/>
        <end position="147"/>
    </location>
</feature>
<dbReference type="PROSITE" id="PS51352">
    <property type="entry name" value="THIOREDOXIN_2"/>
    <property type="match status" value="2"/>
</dbReference>
<keyword evidence="2" id="KW-0812">Transmembrane</keyword>
<dbReference type="PROSITE" id="PS00194">
    <property type="entry name" value="THIOREDOXIN_1"/>
    <property type="match status" value="1"/>
</dbReference>
<dbReference type="GO" id="GO:0005789">
    <property type="term" value="C:endoplasmic reticulum membrane"/>
    <property type="evidence" value="ECO:0007669"/>
    <property type="project" value="UniProtKB-SubCell"/>
</dbReference>
<feature type="domain" description="Thioredoxin" evidence="7">
    <location>
        <begin position="152"/>
        <end position="289"/>
    </location>
</feature>
<dbReference type="InterPro" id="IPR036249">
    <property type="entry name" value="Thioredoxin-like_sf"/>
</dbReference>
<name>A0AAD7TR50_9APHY</name>
<comment type="function">
    <text evidence="5">Probable disulfide isomerase, which participates in the folding of proteins containing disulfide bonds. May act as a dithiol oxidase. Acts as a regulator of endoplasmic reticulum-mitochondria contact sites via its ability to regulate redox signals.</text>
</comment>
<evidence type="ECO:0000256" key="4">
    <source>
        <dbReference type="ARBA" id="ARBA00023136"/>
    </source>
</evidence>
<proteinExistence type="predicted"/>
<dbReference type="InterPro" id="IPR052250">
    <property type="entry name" value="PDI_TMX3"/>
</dbReference>
<comment type="subcellular location">
    <subcellularLocation>
        <location evidence="1">Endoplasmic reticulum membrane</location>
        <topology evidence="1">Single-pass membrane protein</topology>
    </subcellularLocation>
</comment>
<protein>
    <recommendedName>
        <fullName evidence="7">Thioredoxin domain-containing protein</fullName>
    </recommendedName>
</protein>
<evidence type="ECO:0000256" key="3">
    <source>
        <dbReference type="ARBA" id="ARBA00022989"/>
    </source>
</evidence>
<dbReference type="PANTHER" id="PTHR46426">
    <property type="entry name" value="PROTEIN DISULFIDE-ISOMERASE TMX3"/>
    <property type="match status" value="1"/>
</dbReference>
<gene>
    <name evidence="8" type="ORF">ONZ51_g6885</name>
</gene>
<dbReference type="SUPFAM" id="SSF52833">
    <property type="entry name" value="Thioredoxin-like"/>
    <property type="match status" value="3"/>
</dbReference>
<keyword evidence="4" id="KW-0472">Membrane</keyword>
<dbReference type="Pfam" id="PF00085">
    <property type="entry name" value="Thioredoxin"/>
    <property type="match status" value="2"/>
</dbReference>
<accession>A0AAD7TR50</accession>
<evidence type="ECO:0000256" key="6">
    <source>
        <dbReference type="SAM" id="SignalP"/>
    </source>
</evidence>
<keyword evidence="3" id="KW-1133">Transmembrane helix</keyword>
<dbReference type="CDD" id="cd02961">
    <property type="entry name" value="PDI_a_family"/>
    <property type="match status" value="1"/>
</dbReference>
<evidence type="ECO:0000259" key="7">
    <source>
        <dbReference type="PROSITE" id="PS51352"/>
    </source>
</evidence>
<feature type="signal peptide" evidence="6">
    <location>
        <begin position="1"/>
        <end position="29"/>
    </location>
</feature>
<dbReference type="InterPro" id="IPR017937">
    <property type="entry name" value="Thioredoxin_CS"/>
</dbReference>